<evidence type="ECO:0000313" key="3">
    <source>
        <dbReference type="Proteomes" id="UP000244523"/>
    </source>
</evidence>
<keyword evidence="1" id="KW-0732">Signal</keyword>
<dbReference type="Proteomes" id="UP000244523">
    <property type="component" value="Unassembled WGS sequence"/>
</dbReference>
<accession>A0A2T6KQ44</accession>
<evidence type="ECO:0008006" key="4">
    <source>
        <dbReference type="Google" id="ProtNLM"/>
    </source>
</evidence>
<reference evidence="2 3" key="1">
    <citation type="submission" date="2018-04" db="EMBL/GenBank/DDBJ databases">
        <title>Genomic Encyclopedia of Archaeal and Bacterial Type Strains, Phase II (KMG-II): from individual species to whole genera.</title>
        <authorList>
            <person name="Goeker M."/>
        </authorList>
    </citation>
    <scope>NUCLEOTIDE SEQUENCE [LARGE SCALE GENOMIC DNA]</scope>
    <source>
        <strain evidence="2 3">DSM 29955</strain>
    </source>
</reference>
<keyword evidence="3" id="KW-1185">Reference proteome</keyword>
<feature type="signal peptide" evidence="1">
    <location>
        <begin position="1"/>
        <end position="20"/>
    </location>
</feature>
<organism evidence="2 3">
    <name type="scientific">Yoonia sediminilitoris</name>
    <dbReference type="NCBI Taxonomy" id="1286148"/>
    <lineage>
        <taxon>Bacteria</taxon>
        <taxon>Pseudomonadati</taxon>
        <taxon>Pseudomonadota</taxon>
        <taxon>Alphaproteobacteria</taxon>
        <taxon>Rhodobacterales</taxon>
        <taxon>Paracoccaceae</taxon>
        <taxon>Yoonia</taxon>
    </lineage>
</organism>
<protein>
    <recommendedName>
        <fullName evidence="4">AAA+ family ATPase</fullName>
    </recommendedName>
</protein>
<comment type="caution">
    <text evidence="2">The sequence shown here is derived from an EMBL/GenBank/DDBJ whole genome shotgun (WGS) entry which is preliminary data.</text>
</comment>
<dbReference type="AlphaFoldDB" id="A0A2T6KQ44"/>
<name>A0A2T6KQ44_9RHOB</name>
<feature type="chain" id="PRO_5015493281" description="AAA+ family ATPase" evidence="1">
    <location>
        <begin position="21"/>
        <end position="122"/>
    </location>
</feature>
<sequence>MKPLYVAMSLLYLSAPAAHAQDADVEEGFSLIEEGAKMLMRGLISEMEPAMSELRGQLEEIGPEITEFVQQMGPAFSEFLSRVDDFRYYEAPEILPNGDIIMRRKPAAPDWTPDETPGDIEL</sequence>
<evidence type="ECO:0000313" key="2">
    <source>
        <dbReference type="EMBL" id="PUB18678.1"/>
    </source>
</evidence>
<evidence type="ECO:0000256" key="1">
    <source>
        <dbReference type="SAM" id="SignalP"/>
    </source>
</evidence>
<gene>
    <name evidence="2" type="ORF">C8N45_101263</name>
</gene>
<dbReference type="RefSeq" id="WP_181868892.1">
    <property type="nucleotide sequence ID" value="NZ_QBUD01000001.1"/>
</dbReference>
<proteinExistence type="predicted"/>
<dbReference type="EMBL" id="QBUD01000001">
    <property type="protein sequence ID" value="PUB18678.1"/>
    <property type="molecule type" value="Genomic_DNA"/>
</dbReference>